<organism evidence="4 5">
    <name type="scientific">Halobium palmae</name>
    <dbReference type="NCBI Taxonomy" id="1776492"/>
    <lineage>
        <taxon>Archaea</taxon>
        <taxon>Methanobacteriati</taxon>
        <taxon>Methanobacteriota</taxon>
        <taxon>Stenosarchaea group</taxon>
        <taxon>Halobacteria</taxon>
        <taxon>Halobacteriales</taxon>
        <taxon>Haloferacaceae</taxon>
        <taxon>Halobium</taxon>
    </lineage>
</organism>
<evidence type="ECO:0000256" key="2">
    <source>
        <dbReference type="SAM" id="MobiDB-lite"/>
    </source>
</evidence>
<feature type="compositionally biased region" description="Basic and acidic residues" evidence="2">
    <location>
        <begin position="103"/>
        <end position="132"/>
    </location>
</feature>
<feature type="non-terminal residue" evidence="4">
    <location>
        <position position="141"/>
    </location>
</feature>
<keyword evidence="5" id="KW-1185">Reference proteome</keyword>
<dbReference type="PANTHER" id="PTHR43395">
    <property type="entry name" value="SENSOR HISTIDINE KINASE CHEA"/>
    <property type="match status" value="1"/>
</dbReference>
<feature type="region of interest" description="Disordered" evidence="2">
    <location>
        <begin position="103"/>
        <end position="141"/>
    </location>
</feature>
<dbReference type="Gene3D" id="1.20.120.160">
    <property type="entry name" value="HPT domain"/>
    <property type="match status" value="1"/>
</dbReference>
<dbReference type="InterPro" id="IPR008207">
    <property type="entry name" value="Sig_transdc_His_kin_Hpt_dom"/>
</dbReference>
<evidence type="ECO:0000256" key="1">
    <source>
        <dbReference type="PROSITE-ProRule" id="PRU00110"/>
    </source>
</evidence>
<accession>A0ABD5S411</accession>
<gene>
    <name evidence="4" type="ORF">ACFQE1_18775</name>
</gene>
<feature type="domain" description="HPt" evidence="3">
    <location>
        <begin position="1"/>
        <end position="102"/>
    </location>
</feature>
<feature type="modified residue" description="Phosphohistidine" evidence="1">
    <location>
        <position position="45"/>
    </location>
</feature>
<dbReference type="Pfam" id="PF01627">
    <property type="entry name" value="Hpt"/>
    <property type="match status" value="1"/>
</dbReference>
<dbReference type="SUPFAM" id="SSF47226">
    <property type="entry name" value="Histidine-containing phosphotransfer domain, HPT domain"/>
    <property type="match status" value="1"/>
</dbReference>
<evidence type="ECO:0000313" key="4">
    <source>
        <dbReference type="EMBL" id="MFC6726369.1"/>
    </source>
</evidence>
<dbReference type="PANTHER" id="PTHR43395:SF10">
    <property type="entry name" value="CHEMOTAXIS PROTEIN CHEA"/>
    <property type="match status" value="1"/>
</dbReference>
<dbReference type="PROSITE" id="PS50894">
    <property type="entry name" value="HPT"/>
    <property type="match status" value="1"/>
</dbReference>
<protein>
    <submittedName>
        <fullName evidence="4">Hpt domain-containing protein</fullName>
    </submittedName>
</protein>
<dbReference type="SMART" id="SM00073">
    <property type="entry name" value="HPT"/>
    <property type="match status" value="1"/>
</dbReference>
<reference evidence="4 5" key="1">
    <citation type="journal article" date="2019" name="Int. J. Syst. Evol. Microbiol.">
        <title>The Global Catalogue of Microorganisms (GCM) 10K type strain sequencing project: providing services to taxonomists for standard genome sequencing and annotation.</title>
        <authorList>
            <consortium name="The Broad Institute Genomics Platform"/>
            <consortium name="The Broad Institute Genome Sequencing Center for Infectious Disease"/>
            <person name="Wu L."/>
            <person name="Ma J."/>
        </authorList>
    </citation>
    <scope>NUCLEOTIDE SEQUENCE [LARGE SCALE GENOMIC DNA]</scope>
    <source>
        <strain evidence="4 5">NBRC 111368</strain>
    </source>
</reference>
<name>A0ABD5S411_9EURY</name>
<dbReference type="InterPro" id="IPR051315">
    <property type="entry name" value="Bact_Chemotaxis_CheA"/>
</dbReference>
<comment type="caution">
    <text evidence="4">The sequence shown here is derived from an EMBL/GenBank/DDBJ whole genome shotgun (WGS) entry which is preliminary data.</text>
</comment>
<proteinExistence type="predicted"/>
<dbReference type="EMBL" id="JBHSWU010001067">
    <property type="protein sequence ID" value="MFC6726369.1"/>
    <property type="molecule type" value="Genomic_DNA"/>
</dbReference>
<keyword evidence="1" id="KW-0597">Phosphoprotein</keyword>
<dbReference type="Proteomes" id="UP001596328">
    <property type="component" value="Unassembled WGS sequence"/>
</dbReference>
<evidence type="ECO:0000313" key="5">
    <source>
        <dbReference type="Proteomes" id="UP001596328"/>
    </source>
</evidence>
<dbReference type="AlphaFoldDB" id="A0ABD5S411"/>
<sequence length="141" mass="15255">MTDDHTQAFIHEAEEGITELNNALLTLEGDPENGEAMDSIFRTAHTLKGNAAAMGYTDASGLAHALEDLLDEVRDDEIAVTPELMDLLFAGVDQLELMFGEIAEHGESHTDPTETEEKVREAIEAGGDRGDDVEVVDADDD</sequence>
<dbReference type="InterPro" id="IPR036641">
    <property type="entry name" value="HPT_dom_sf"/>
</dbReference>
<dbReference type="CDD" id="cd00088">
    <property type="entry name" value="HPT"/>
    <property type="match status" value="1"/>
</dbReference>
<evidence type="ECO:0000259" key="3">
    <source>
        <dbReference type="PROSITE" id="PS50894"/>
    </source>
</evidence>